<dbReference type="WBParaSite" id="ES5_v2.g12410.t1">
    <property type="protein sequence ID" value="ES5_v2.g12410.t1"/>
    <property type="gene ID" value="ES5_v2.g12410"/>
</dbReference>
<accession>A0AC34F678</accession>
<proteinExistence type="predicted"/>
<protein>
    <submittedName>
        <fullName evidence="2">Heat shock protein 70</fullName>
    </submittedName>
</protein>
<organism evidence="1 2">
    <name type="scientific">Panagrolaimus sp. ES5</name>
    <dbReference type="NCBI Taxonomy" id="591445"/>
    <lineage>
        <taxon>Eukaryota</taxon>
        <taxon>Metazoa</taxon>
        <taxon>Ecdysozoa</taxon>
        <taxon>Nematoda</taxon>
        <taxon>Chromadorea</taxon>
        <taxon>Rhabditida</taxon>
        <taxon>Tylenchina</taxon>
        <taxon>Panagrolaimomorpha</taxon>
        <taxon>Panagrolaimoidea</taxon>
        <taxon>Panagrolaimidae</taxon>
        <taxon>Panagrolaimus</taxon>
    </lineage>
</organism>
<name>A0AC34F678_9BILA</name>
<sequence>MQVELKNENENEHFNDQLFFEVNKYDIHGTGIDFGETFCRAAINRRNGLEVISLDNAGQKFLPSCVAFDEKIAKCGQIVQNVEGFVGMFSEDALAVIFKCIKQKTEEYKAEKLEEVVISVPYNFNESQRNAVSIAAKIAEWKTVWLLQEPFAAVYGYWYLLPKTQTPGTILVIDFGGGNLNVCILRVTNKEIALLSYQNNNKVGGKMFDEILIEYFENKLKTDFQILIPGNKRFLLKKESQKIKEELSIVEKQWHVYIQ</sequence>
<evidence type="ECO:0000313" key="2">
    <source>
        <dbReference type="WBParaSite" id="ES5_v2.g12410.t1"/>
    </source>
</evidence>
<dbReference type="Proteomes" id="UP000887579">
    <property type="component" value="Unplaced"/>
</dbReference>
<reference evidence="2" key="1">
    <citation type="submission" date="2022-11" db="UniProtKB">
        <authorList>
            <consortium name="WormBaseParasite"/>
        </authorList>
    </citation>
    <scope>IDENTIFICATION</scope>
</reference>
<evidence type="ECO:0000313" key="1">
    <source>
        <dbReference type="Proteomes" id="UP000887579"/>
    </source>
</evidence>